<keyword evidence="1" id="KW-0472">Membrane</keyword>
<reference evidence="3" key="1">
    <citation type="submission" date="2016-11" db="EMBL/GenBank/DDBJ databases">
        <authorList>
            <person name="Varghese N."/>
            <person name="Submissions S."/>
        </authorList>
    </citation>
    <scope>NUCLEOTIDE SEQUENCE [LARGE SCALE GENOMIC DNA]</scope>
    <source>
        <strain evidence="3">DSM 16219</strain>
    </source>
</reference>
<feature type="transmembrane region" description="Helical" evidence="1">
    <location>
        <begin position="6"/>
        <end position="25"/>
    </location>
</feature>
<evidence type="ECO:0000313" key="3">
    <source>
        <dbReference type="Proteomes" id="UP000183994"/>
    </source>
</evidence>
<evidence type="ECO:0000313" key="2">
    <source>
        <dbReference type="EMBL" id="SHK48718.1"/>
    </source>
</evidence>
<dbReference type="AlphaFoldDB" id="A0A1M6SVW8"/>
<accession>A0A1M6SVW8</accession>
<gene>
    <name evidence="2" type="ORF">SAMN02745216_03544</name>
</gene>
<protein>
    <submittedName>
        <fullName evidence="2">Uncharacterized protein</fullName>
    </submittedName>
</protein>
<feature type="transmembrane region" description="Helical" evidence="1">
    <location>
        <begin position="37"/>
        <end position="54"/>
    </location>
</feature>
<dbReference type="EMBL" id="FQZU01000025">
    <property type="protein sequence ID" value="SHK48718.1"/>
    <property type="molecule type" value="Genomic_DNA"/>
</dbReference>
<feature type="transmembrane region" description="Helical" evidence="1">
    <location>
        <begin position="66"/>
        <end position="86"/>
    </location>
</feature>
<organism evidence="2 3">
    <name type="scientific">Desulfatibacillum alkenivorans DSM 16219</name>
    <dbReference type="NCBI Taxonomy" id="1121393"/>
    <lineage>
        <taxon>Bacteria</taxon>
        <taxon>Pseudomonadati</taxon>
        <taxon>Thermodesulfobacteriota</taxon>
        <taxon>Desulfobacteria</taxon>
        <taxon>Desulfobacterales</taxon>
        <taxon>Desulfatibacillaceae</taxon>
        <taxon>Desulfatibacillum</taxon>
    </lineage>
</organism>
<dbReference type="RefSeq" id="WP_073477589.1">
    <property type="nucleotide sequence ID" value="NZ_FQZU01000025.1"/>
</dbReference>
<sequence length="91" mass="9935">MSAQTVVYLFFLIIYLLILVAFNKARTKYAGGKVGEMINLIIITTLLLFCSDYAQVLTGLFPDNVLFAVQVILRAAALAFLAFGGIRIGSD</sequence>
<evidence type="ECO:0000256" key="1">
    <source>
        <dbReference type="SAM" id="Phobius"/>
    </source>
</evidence>
<dbReference type="Proteomes" id="UP000183994">
    <property type="component" value="Unassembled WGS sequence"/>
</dbReference>
<name>A0A1M6SVW8_9BACT</name>
<keyword evidence="1" id="KW-0812">Transmembrane</keyword>
<keyword evidence="1" id="KW-1133">Transmembrane helix</keyword>
<keyword evidence="3" id="KW-1185">Reference proteome</keyword>
<proteinExistence type="predicted"/>